<protein>
    <submittedName>
        <fullName evidence="3">Polysaccharide lyase family 7 protein</fullName>
    </submittedName>
</protein>
<accession>A0ABU7G170</accession>
<keyword evidence="4" id="KW-1185">Reference proteome</keyword>
<comment type="caution">
    <text evidence="3">The sequence shown here is derived from an EMBL/GenBank/DDBJ whole genome shotgun (WGS) entry which is preliminary data.</text>
</comment>
<dbReference type="Proteomes" id="UP001310248">
    <property type="component" value="Unassembled WGS sequence"/>
</dbReference>
<dbReference type="InterPro" id="IPR014895">
    <property type="entry name" value="Alginate_lyase_2"/>
</dbReference>
<feature type="signal peptide" evidence="1">
    <location>
        <begin position="1"/>
        <end position="20"/>
    </location>
</feature>
<gene>
    <name evidence="3" type="ORF">SNR37_002479</name>
</gene>
<dbReference type="Gene3D" id="2.60.120.200">
    <property type="match status" value="1"/>
</dbReference>
<sequence>MKVKTLVVMMLGALSTSVSAANTTPAEVLDLSCWKVTLPVSLDNGDRPTEFSEKEIAKGAMHADYFYVNEAKDGVVFRSPVQGIRTSKNTKYVRSELREMMRCGNTSHKTKGVNGNNWVFGHNVSADSLKDAAGVDGNLKATLSVDHVTSTGEIWQQGRVIIGQIHAPDDEPVKIYYRKLPNHETGSVWISHEPNGGDDIIFPMIGPTKPNYWKQKDKDIPKSYDDGIALGEKFSYEIDINGADMTVTISREGKADVVQKVDMQNSGYGLEDQWMYFKAGVYNQNRTGDPEDYVQATFYSLDVSHDAAK</sequence>
<dbReference type="Pfam" id="PF08787">
    <property type="entry name" value="Alginate_lyase2"/>
    <property type="match status" value="1"/>
</dbReference>
<keyword evidence="1" id="KW-0732">Signal</keyword>
<dbReference type="SUPFAM" id="SSF49899">
    <property type="entry name" value="Concanavalin A-like lectins/glucanases"/>
    <property type="match status" value="1"/>
</dbReference>
<reference evidence="3 4" key="2">
    <citation type="submission" date="2023-12" db="EMBL/GenBank/DDBJ databases">
        <authorList>
            <consortium name="Cladostephus spongiosus"/>
            <person name="Lorente B."/>
            <person name="Cabral C."/>
            <person name="Frias J."/>
            <person name="Faria J."/>
            <person name="Toubarro D."/>
        </authorList>
    </citation>
    <scope>NUCLEOTIDE SEQUENCE [LARGE SCALE GENOMIC DNA]</scope>
    <source>
        <strain evidence="3 4">ZMCS4</strain>
    </source>
</reference>
<feature type="chain" id="PRO_5045058095" evidence="1">
    <location>
        <begin position="21"/>
        <end position="309"/>
    </location>
</feature>
<evidence type="ECO:0000313" key="4">
    <source>
        <dbReference type="Proteomes" id="UP001310248"/>
    </source>
</evidence>
<evidence type="ECO:0000313" key="3">
    <source>
        <dbReference type="EMBL" id="MEE1673066.1"/>
    </source>
</evidence>
<dbReference type="EMBL" id="JAYDYW010000004">
    <property type="protein sequence ID" value="MEE1673066.1"/>
    <property type="molecule type" value="Genomic_DNA"/>
</dbReference>
<dbReference type="GO" id="GO:0016829">
    <property type="term" value="F:lyase activity"/>
    <property type="evidence" value="ECO:0007669"/>
    <property type="project" value="UniProtKB-KW"/>
</dbReference>
<keyword evidence="3" id="KW-0456">Lyase</keyword>
<proteinExistence type="predicted"/>
<feature type="domain" description="Alginate lyase 2" evidence="2">
    <location>
        <begin position="29"/>
        <end position="305"/>
    </location>
</feature>
<name>A0ABU7G170_9ALTE</name>
<evidence type="ECO:0000259" key="2">
    <source>
        <dbReference type="Pfam" id="PF08787"/>
    </source>
</evidence>
<dbReference type="InterPro" id="IPR013320">
    <property type="entry name" value="ConA-like_dom_sf"/>
</dbReference>
<dbReference type="RefSeq" id="WP_329774443.1">
    <property type="nucleotide sequence ID" value="NZ_JAYDYW010000004.1"/>
</dbReference>
<evidence type="ECO:0000256" key="1">
    <source>
        <dbReference type="SAM" id="SignalP"/>
    </source>
</evidence>
<reference evidence="4" key="1">
    <citation type="submission" date="2023-07" db="EMBL/GenBank/DDBJ databases">
        <title>Draft genome sequence of Agarivorans aestuarii strain ZMCS4, a CAZymes producing bacteria isolated from the marine brown algae Clodostephus spongiosus.</title>
        <authorList>
            <person name="Lorente B."/>
            <person name="Cabral C."/>
            <person name="Frias J."/>
            <person name="Faria J."/>
            <person name="Toubarro D."/>
        </authorList>
    </citation>
    <scope>NUCLEOTIDE SEQUENCE [LARGE SCALE GENOMIC DNA]</scope>
    <source>
        <strain evidence="4">ZMCS4</strain>
    </source>
</reference>
<organism evidence="3 4">
    <name type="scientific">Agarivorans aestuarii</name>
    <dbReference type="NCBI Taxonomy" id="1563703"/>
    <lineage>
        <taxon>Bacteria</taxon>
        <taxon>Pseudomonadati</taxon>
        <taxon>Pseudomonadota</taxon>
        <taxon>Gammaproteobacteria</taxon>
        <taxon>Alteromonadales</taxon>
        <taxon>Alteromonadaceae</taxon>
        <taxon>Agarivorans</taxon>
    </lineage>
</organism>